<dbReference type="Proteomes" id="UP000196228">
    <property type="component" value="Chromosome"/>
</dbReference>
<dbReference type="InterPro" id="IPR012908">
    <property type="entry name" value="PGAP1-ab_dom-like"/>
</dbReference>
<reference evidence="3 4" key="1">
    <citation type="submission" date="2017-05" db="EMBL/GenBank/DDBJ databases">
        <authorList>
            <person name="Song R."/>
            <person name="Chenine A.L."/>
            <person name="Ruprecht R.M."/>
        </authorList>
    </citation>
    <scope>NUCLEOTIDE SEQUENCE [LARGE SCALE GENOMIC DNA]</scope>
    <source>
        <strain evidence="3 4">PSBB019</strain>
    </source>
</reference>
<dbReference type="RefSeq" id="WP_087470756.1">
    <property type="nucleotide sequence ID" value="NZ_CP021383.1"/>
</dbReference>
<evidence type="ECO:0000256" key="1">
    <source>
        <dbReference type="SAM" id="MobiDB-lite"/>
    </source>
</evidence>
<name>A0A1Y0HUP9_CELCE</name>
<dbReference type="Pfam" id="PF07819">
    <property type="entry name" value="PGAP1"/>
    <property type="match status" value="1"/>
</dbReference>
<feature type="compositionally biased region" description="Low complexity" evidence="1">
    <location>
        <begin position="536"/>
        <end position="552"/>
    </location>
</feature>
<feature type="compositionally biased region" description="Pro residues" evidence="1">
    <location>
        <begin position="516"/>
        <end position="535"/>
    </location>
</feature>
<gene>
    <name evidence="3" type="ORF">CBR64_09785</name>
</gene>
<dbReference type="EMBL" id="CP021383">
    <property type="protein sequence ID" value="ARU51730.1"/>
    <property type="molecule type" value="Genomic_DNA"/>
</dbReference>
<evidence type="ECO:0000313" key="3">
    <source>
        <dbReference type="EMBL" id="ARU51730.1"/>
    </source>
</evidence>
<dbReference type="OrthoDB" id="5095936at2"/>
<dbReference type="GO" id="GO:0016788">
    <property type="term" value="F:hydrolase activity, acting on ester bonds"/>
    <property type="evidence" value="ECO:0007669"/>
    <property type="project" value="InterPro"/>
</dbReference>
<feature type="region of interest" description="Disordered" evidence="1">
    <location>
        <begin position="516"/>
        <end position="563"/>
    </location>
</feature>
<organism evidence="3 4">
    <name type="scientific">Cellulosimicrobium cellulans</name>
    <name type="common">Arthrobacter luteus</name>
    <dbReference type="NCBI Taxonomy" id="1710"/>
    <lineage>
        <taxon>Bacteria</taxon>
        <taxon>Bacillati</taxon>
        <taxon>Actinomycetota</taxon>
        <taxon>Actinomycetes</taxon>
        <taxon>Micrococcales</taxon>
        <taxon>Promicromonosporaceae</taxon>
        <taxon>Cellulosimicrobium</taxon>
    </lineage>
</organism>
<dbReference type="SUPFAM" id="SSF53474">
    <property type="entry name" value="alpha/beta-Hydrolases"/>
    <property type="match status" value="1"/>
</dbReference>
<accession>A0A1Y0HUP9</accession>
<evidence type="ECO:0000313" key="4">
    <source>
        <dbReference type="Proteomes" id="UP000196228"/>
    </source>
</evidence>
<dbReference type="Gene3D" id="3.40.50.1820">
    <property type="entry name" value="alpha/beta hydrolase"/>
    <property type="match status" value="1"/>
</dbReference>
<dbReference type="AlphaFoldDB" id="A0A1Y0HUP9"/>
<feature type="domain" description="GPI inositol-deacylase PGAP1-like alpha/beta" evidence="2">
    <location>
        <begin position="345"/>
        <end position="387"/>
    </location>
</feature>
<dbReference type="KEGG" id="cceu:CBR64_09785"/>
<sequence>MSGARPAPVVVVRGGTEATTVETAAVVAQAVALGARADLVAATVAALRDARDSVEVATASPTSFGGRFAAPAPLLATTGWNVHATPCWSAEVRAARAAALEAFDLAIGVAEQQAGGLRFLAARLHQAVRVYDDGDAAAAALWQDLALLVGGGMSPTGAAAAGLGLVLSAGSVGFLRSLLLGRPSPGAFASTGGAFHAATIRALSRVIGLADDDRAWYQMPTAGNAASVLRGFMQPLRDRFLPDPEVRLVGTGRALPTPTDMRSALGAVSALDTDSTLSIQKIVKDDGTPTWVVAIPGTQISRTNLRTVFNMTSNYDLADDDLAVRAQADSVRATMEAMRQAGIGPGDDVVLVGHSQGGMVATTVAAASVGTYSVRHVVTAGSPVSNHGLPPGIKATHIETQGEGVSDADGAENPATPDRVTVTGVLPAPDGGPSLEVPHSVHFHQEVLDTAVEVGDRGLEEHLDDMEWLLDGEADEPLVYEARLVPDPDTTFCIGDLAVPRSLTLPWAPGTPFPGAPGVPLPGIPTPGSPSPGLPGIPATGAPGPGDLTAPGPDGGGGDDDAR</sequence>
<evidence type="ECO:0000259" key="2">
    <source>
        <dbReference type="Pfam" id="PF07819"/>
    </source>
</evidence>
<proteinExistence type="predicted"/>
<dbReference type="InterPro" id="IPR029058">
    <property type="entry name" value="AB_hydrolase_fold"/>
</dbReference>
<protein>
    <recommendedName>
        <fullName evidence="2">GPI inositol-deacylase PGAP1-like alpha/beta domain-containing protein</fullName>
    </recommendedName>
</protein>